<proteinExistence type="predicted"/>
<dbReference type="Proteomes" id="UP000002281">
    <property type="component" value="Chromosome 4"/>
</dbReference>
<dbReference type="GeneTree" id="ENSGT00940000153143"/>
<dbReference type="InterPro" id="IPR036179">
    <property type="entry name" value="Ig-like_dom_sf"/>
</dbReference>
<evidence type="ECO:0000256" key="2">
    <source>
        <dbReference type="ARBA" id="ARBA00022859"/>
    </source>
</evidence>
<organism evidence="9 10">
    <name type="scientific">Equus caballus</name>
    <name type="common">Horse</name>
    <dbReference type="NCBI Taxonomy" id="9796"/>
    <lineage>
        <taxon>Eukaryota</taxon>
        <taxon>Metazoa</taxon>
        <taxon>Chordata</taxon>
        <taxon>Craniata</taxon>
        <taxon>Vertebrata</taxon>
        <taxon>Euteleostomi</taxon>
        <taxon>Mammalia</taxon>
        <taxon>Eutheria</taxon>
        <taxon>Laurasiatheria</taxon>
        <taxon>Perissodactyla</taxon>
        <taxon>Equidae</taxon>
        <taxon>Equus</taxon>
    </lineage>
</organism>
<accession>A0A3Q2HSB9</accession>
<dbReference type="Gene3D" id="2.60.40.10">
    <property type="entry name" value="Immunoglobulins"/>
    <property type="match status" value="1"/>
</dbReference>
<dbReference type="SUPFAM" id="SSF48726">
    <property type="entry name" value="Immunoglobulin"/>
    <property type="match status" value="1"/>
</dbReference>
<dbReference type="SMART" id="SM00406">
    <property type="entry name" value="IGv"/>
    <property type="match status" value="1"/>
</dbReference>
<dbReference type="InterPro" id="IPR013106">
    <property type="entry name" value="Ig_V-set"/>
</dbReference>
<dbReference type="STRING" id="9796.ENSECAP00000037048"/>
<protein>
    <recommendedName>
        <fullName evidence="8">Ig-like domain-containing protein</fullName>
    </recommendedName>
</protein>
<sequence length="186" mass="20729">MSLLEAFTFLSFWAVGLGLTKVEQSQISITKAVKKSVNIYCKITSSDFEGEYIHWYRQKPNKALEHLIYVRFTGSPALANLGGKKNKLEARKDSQTSTSMLTIHAIENEDVAIYYCAGWDHSTRSVETTHTRSPPWVCAHPHPSQQWQPQPGPAGLLASASPSLQHFQSFPGSHFGLGLHISFQLT</sequence>
<evidence type="ECO:0000256" key="1">
    <source>
        <dbReference type="ARBA" id="ARBA00022729"/>
    </source>
</evidence>
<reference evidence="9" key="3">
    <citation type="submission" date="2025-09" db="UniProtKB">
        <authorList>
            <consortium name="Ensembl"/>
        </authorList>
    </citation>
    <scope>IDENTIFICATION</scope>
    <source>
        <strain evidence="9">Thoroughbred</strain>
    </source>
</reference>
<dbReference type="OMA" id="HMISAMI"/>
<evidence type="ECO:0000313" key="10">
    <source>
        <dbReference type="Proteomes" id="UP000002281"/>
    </source>
</evidence>
<evidence type="ECO:0000256" key="6">
    <source>
        <dbReference type="ARBA" id="ARBA00043266"/>
    </source>
</evidence>
<dbReference type="GO" id="GO:0009897">
    <property type="term" value="C:external side of plasma membrane"/>
    <property type="evidence" value="ECO:0000318"/>
    <property type="project" value="GO_Central"/>
</dbReference>
<keyword evidence="6" id="KW-1279">T cell receptor</keyword>
<keyword evidence="1 7" id="KW-0732">Signal</keyword>
<reference evidence="9 10" key="1">
    <citation type="journal article" date="2009" name="Science">
        <title>Genome sequence, comparative analysis, and population genetics of the domestic horse.</title>
        <authorList>
            <consortium name="Broad Institute Genome Sequencing Platform"/>
            <consortium name="Broad Institute Whole Genome Assembly Team"/>
            <person name="Wade C.M."/>
            <person name="Giulotto E."/>
            <person name="Sigurdsson S."/>
            <person name="Zoli M."/>
            <person name="Gnerre S."/>
            <person name="Imsland F."/>
            <person name="Lear T.L."/>
            <person name="Adelson D.L."/>
            <person name="Bailey E."/>
            <person name="Bellone R.R."/>
            <person name="Bloecker H."/>
            <person name="Distl O."/>
            <person name="Edgar R.C."/>
            <person name="Garber M."/>
            <person name="Leeb T."/>
            <person name="Mauceli E."/>
            <person name="MacLeod J.N."/>
            <person name="Penedo M.C.T."/>
            <person name="Raison J.M."/>
            <person name="Sharpe T."/>
            <person name="Vogel J."/>
            <person name="Andersson L."/>
            <person name="Antczak D.F."/>
            <person name="Biagi T."/>
            <person name="Binns M.M."/>
            <person name="Chowdhary B.P."/>
            <person name="Coleman S.J."/>
            <person name="Della Valle G."/>
            <person name="Fryc S."/>
            <person name="Guerin G."/>
            <person name="Hasegawa T."/>
            <person name="Hill E.W."/>
            <person name="Jurka J."/>
            <person name="Kiialainen A."/>
            <person name="Lindgren G."/>
            <person name="Liu J."/>
            <person name="Magnani E."/>
            <person name="Mickelson J.R."/>
            <person name="Murray J."/>
            <person name="Nergadze S.G."/>
            <person name="Onofrio R."/>
            <person name="Pedroni S."/>
            <person name="Piras M.F."/>
            <person name="Raudsepp T."/>
            <person name="Rocchi M."/>
            <person name="Roeed K.H."/>
            <person name="Ryder O.A."/>
            <person name="Searle S."/>
            <person name="Skow L."/>
            <person name="Swinburne J.E."/>
            <person name="Syvaenen A.C."/>
            <person name="Tozaki T."/>
            <person name="Valberg S.J."/>
            <person name="Vaudin M."/>
            <person name="White J.R."/>
            <person name="Zody M.C."/>
            <person name="Lander E.S."/>
            <person name="Lindblad-Toh K."/>
        </authorList>
    </citation>
    <scope>NUCLEOTIDE SEQUENCE [LARGE SCALE GENOMIC DNA]</scope>
    <source>
        <strain evidence="9 10">Thoroughbred</strain>
    </source>
</reference>
<keyword evidence="10" id="KW-1185">Reference proteome</keyword>
<keyword evidence="5" id="KW-0393">Immunoglobulin domain</keyword>
<evidence type="ECO:0000259" key="8">
    <source>
        <dbReference type="PROSITE" id="PS50835"/>
    </source>
</evidence>
<dbReference type="Pfam" id="PF07686">
    <property type="entry name" value="V-set"/>
    <property type="match status" value="1"/>
</dbReference>
<dbReference type="PaxDb" id="9796-ENSECAP00000037048"/>
<dbReference type="SMART" id="SM00409">
    <property type="entry name" value="IG"/>
    <property type="match status" value="1"/>
</dbReference>
<dbReference type="InterPro" id="IPR007110">
    <property type="entry name" value="Ig-like_dom"/>
</dbReference>
<dbReference type="Bgee" id="ENSECAG00000037799">
    <property type="expression patterns" value="Expressed in bone marrow and 3 other cell types or tissues"/>
</dbReference>
<dbReference type="GO" id="GO:0042101">
    <property type="term" value="C:T cell receptor complex"/>
    <property type="evidence" value="ECO:0007669"/>
    <property type="project" value="UniProtKB-KW"/>
</dbReference>
<feature type="chain" id="PRO_5040197914" description="Ig-like domain-containing protein" evidence="7">
    <location>
        <begin position="19"/>
        <end position="186"/>
    </location>
</feature>
<keyword evidence="2" id="KW-0391">Immunity</keyword>
<keyword evidence="4" id="KW-0675">Receptor</keyword>
<dbReference type="PROSITE" id="PS50835">
    <property type="entry name" value="IG_LIKE"/>
    <property type="match status" value="1"/>
</dbReference>
<feature type="signal peptide" evidence="7">
    <location>
        <begin position="1"/>
        <end position="18"/>
    </location>
</feature>
<feature type="domain" description="Ig-like" evidence="8">
    <location>
        <begin position="35"/>
        <end position="127"/>
    </location>
</feature>
<reference evidence="9" key="2">
    <citation type="submission" date="2025-08" db="UniProtKB">
        <authorList>
            <consortium name="Ensembl"/>
        </authorList>
    </citation>
    <scope>IDENTIFICATION</scope>
    <source>
        <strain evidence="9">Thoroughbred</strain>
    </source>
</reference>
<dbReference type="Ensembl" id="ENSECAT00000058685.2">
    <property type="protein sequence ID" value="ENSECAP00000037048.2"/>
    <property type="gene ID" value="ENSECAG00000037799.2"/>
</dbReference>
<dbReference type="InterPro" id="IPR003599">
    <property type="entry name" value="Ig_sub"/>
</dbReference>
<evidence type="ECO:0000313" key="9">
    <source>
        <dbReference type="Ensembl" id="ENSECAP00000037048.2"/>
    </source>
</evidence>
<keyword evidence="3" id="KW-1064">Adaptive immunity</keyword>
<dbReference type="PANTHER" id="PTHR19256">
    <property type="entry name" value="T-CELL RECEPTOR GAMMA CHAIN"/>
    <property type="match status" value="1"/>
</dbReference>
<dbReference type="GO" id="GO:0002250">
    <property type="term" value="P:adaptive immune response"/>
    <property type="evidence" value="ECO:0007669"/>
    <property type="project" value="UniProtKB-KW"/>
</dbReference>
<evidence type="ECO:0000256" key="7">
    <source>
        <dbReference type="SAM" id="SignalP"/>
    </source>
</evidence>
<dbReference type="FunFam" id="2.60.40.10:FF:001704">
    <property type="entry name" value="Uncharacterized protein"/>
    <property type="match status" value="1"/>
</dbReference>
<dbReference type="AlphaFoldDB" id="A0A3Q2HSB9"/>
<evidence type="ECO:0000256" key="3">
    <source>
        <dbReference type="ARBA" id="ARBA00023130"/>
    </source>
</evidence>
<evidence type="ECO:0000256" key="4">
    <source>
        <dbReference type="ARBA" id="ARBA00023170"/>
    </source>
</evidence>
<dbReference type="PANTHER" id="PTHR19256:SF40">
    <property type="entry name" value="NON-FUNCTIONAL T CELL RECEPTOR GAMMA VARIABLE 10-RELATED"/>
    <property type="match status" value="1"/>
</dbReference>
<name>A0A3Q2HSB9_HORSE</name>
<dbReference type="InterPro" id="IPR051117">
    <property type="entry name" value="TRG_var/const_region"/>
</dbReference>
<evidence type="ECO:0000256" key="5">
    <source>
        <dbReference type="ARBA" id="ARBA00023319"/>
    </source>
</evidence>
<dbReference type="InterPro" id="IPR013783">
    <property type="entry name" value="Ig-like_fold"/>
</dbReference>
<dbReference type="SMR" id="A0A3Q2HSB9"/>